<name>A0A918JPN3_9BURK</name>
<comment type="caution">
    <text evidence="8">The sequence shown here is derived from an EMBL/GenBank/DDBJ whole genome shotgun (WGS) entry which is preliminary data.</text>
</comment>
<evidence type="ECO:0000256" key="2">
    <source>
        <dbReference type="ARBA" id="ARBA00010790"/>
    </source>
</evidence>
<dbReference type="PANTHER" id="PTHR11552">
    <property type="entry name" value="GLUCOSE-METHANOL-CHOLINE GMC OXIDOREDUCTASE"/>
    <property type="match status" value="1"/>
</dbReference>
<keyword evidence="4 5" id="KW-0274">FAD</keyword>
<dbReference type="PANTHER" id="PTHR11552:SF147">
    <property type="entry name" value="CHOLINE DEHYDROGENASE, MITOCHONDRIAL"/>
    <property type="match status" value="1"/>
</dbReference>
<dbReference type="AlphaFoldDB" id="A0A918JPN3"/>
<organism evidence="8 9">
    <name type="scientific">Advenella faeciporci</name>
    <dbReference type="NCBI Taxonomy" id="797535"/>
    <lineage>
        <taxon>Bacteria</taxon>
        <taxon>Pseudomonadati</taxon>
        <taxon>Pseudomonadota</taxon>
        <taxon>Betaproteobacteria</taxon>
        <taxon>Burkholderiales</taxon>
        <taxon>Alcaligenaceae</taxon>
    </lineage>
</organism>
<dbReference type="RefSeq" id="WP_189385480.1">
    <property type="nucleotide sequence ID" value="NZ_BAABFY010000005.1"/>
</dbReference>
<dbReference type="Proteomes" id="UP000608345">
    <property type="component" value="Unassembled WGS sequence"/>
</dbReference>
<evidence type="ECO:0000313" key="9">
    <source>
        <dbReference type="Proteomes" id="UP000608345"/>
    </source>
</evidence>
<evidence type="ECO:0000313" key="8">
    <source>
        <dbReference type="EMBL" id="GGW90870.1"/>
    </source>
</evidence>
<evidence type="ECO:0000256" key="6">
    <source>
        <dbReference type="RuleBase" id="RU003968"/>
    </source>
</evidence>
<evidence type="ECO:0000256" key="1">
    <source>
        <dbReference type="ARBA" id="ARBA00001974"/>
    </source>
</evidence>
<dbReference type="GO" id="GO:0050660">
    <property type="term" value="F:flavin adenine dinucleotide binding"/>
    <property type="evidence" value="ECO:0007669"/>
    <property type="project" value="InterPro"/>
</dbReference>
<reference evidence="8" key="2">
    <citation type="submission" date="2020-09" db="EMBL/GenBank/DDBJ databases">
        <authorList>
            <person name="Sun Q."/>
            <person name="Kim S."/>
        </authorList>
    </citation>
    <scope>NUCLEOTIDE SEQUENCE</scope>
    <source>
        <strain evidence="8">KCTC 23732</strain>
    </source>
</reference>
<sequence>MQNQKPVLFGEFDYIIVGAGSAGCLLANRLSADPNNRVLLIEAGGPDSWHWLHIPVGYLYCIGNPRADWCFNTRADAGLHDRSIAYPRGKVIGGSSAINGMIYMRGQKQDYDCWASLGNKGWAWEDVLPLFRDFENHHLGNSEWHGANGELRVENQRLRWDILDAFRSAAAQAGIPSIDDFNCGDNEGSAYFEVTQKKGLRFSSAKAFLHPVKSRKNLTILMHATSDRIVFEGKRARGIQYYINGKLYQANVAAELVLSAGAIGSVQILQRSGIGPASYLNKLQIPVVHHAPGVGKNLQDHLQLRMIYKVSGVKTLNKMMQSPLQKAWMGLQYALFRKGPLTMAPSQLGVFARSSGEQGSANLEYHVQPLSLEKFGEPLHAFSAFTASVCNLRPTSRGEVNIVSPAWHEKPEIMCNYLSTDEDIRIAALSLKLTRKIVGQNALAKYNPIEYKPGTIYQTEEDLVRAAGEIGTTIFHPVGTCRMGTDDKAVVDPELRVRGVSGLRVIDASIMPQITSGNTNAPVMMIAEKGARMILASR</sequence>
<dbReference type="SUPFAM" id="SSF54373">
    <property type="entry name" value="FAD-linked reductases, C-terminal domain"/>
    <property type="match status" value="1"/>
</dbReference>
<dbReference type="EMBL" id="BMYS01000016">
    <property type="protein sequence ID" value="GGW90870.1"/>
    <property type="molecule type" value="Genomic_DNA"/>
</dbReference>
<dbReference type="Pfam" id="PF05199">
    <property type="entry name" value="GMC_oxred_C"/>
    <property type="match status" value="1"/>
</dbReference>
<dbReference type="InterPro" id="IPR000172">
    <property type="entry name" value="GMC_OxRdtase_N"/>
</dbReference>
<comment type="similarity">
    <text evidence="2 6">Belongs to the GMC oxidoreductase family.</text>
</comment>
<dbReference type="PROSITE" id="PS51257">
    <property type="entry name" value="PROKAR_LIPOPROTEIN"/>
    <property type="match status" value="1"/>
</dbReference>
<keyword evidence="3 6" id="KW-0285">Flavoprotein</keyword>
<comment type="cofactor">
    <cofactor evidence="1 5">
        <name>FAD</name>
        <dbReference type="ChEBI" id="CHEBI:57692"/>
    </cofactor>
</comment>
<dbReference type="PROSITE" id="PS00623">
    <property type="entry name" value="GMC_OXRED_1"/>
    <property type="match status" value="1"/>
</dbReference>
<evidence type="ECO:0000256" key="3">
    <source>
        <dbReference type="ARBA" id="ARBA00022630"/>
    </source>
</evidence>
<dbReference type="InterPro" id="IPR036188">
    <property type="entry name" value="FAD/NAD-bd_sf"/>
</dbReference>
<accession>A0A918JPN3</accession>
<dbReference type="Gene3D" id="3.30.560.10">
    <property type="entry name" value="Glucose Oxidase, domain 3"/>
    <property type="match status" value="1"/>
</dbReference>
<dbReference type="SUPFAM" id="SSF51905">
    <property type="entry name" value="FAD/NAD(P)-binding domain"/>
    <property type="match status" value="1"/>
</dbReference>
<reference evidence="8" key="1">
    <citation type="journal article" date="2014" name="Int. J. Syst. Evol. Microbiol.">
        <title>Complete genome sequence of Corynebacterium casei LMG S-19264T (=DSM 44701T), isolated from a smear-ripened cheese.</title>
        <authorList>
            <consortium name="US DOE Joint Genome Institute (JGI-PGF)"/>
            <person name="Walter F."/>
            <person name="Albersmeier A."/>
            <person name="Kalinowski J."/>
            <person name="Ruckert C."/>
        </authorList>
    </citation>
    <scope>NUCLEOTIDE SEQUENCE</scope>
    <source>
        <strain evidence="8">KCTC 23732</strain>
    </source>
</reference>
<gene>
    <name evidence="8" type="ORF">GCM10011450_21300</name>
</gene>
<dbReference type="Gene3D" id="3.50.50.60">
    <property type="entry name" value="FAD/NAD(P)-binding domain"/>
    <property type="match status" value="1"/>
</dbReference>
<dbReference type="InterPro" id="IPR007867">
    <property type="entry name" value="GMC_OxRtase_C"/>
</dbReference>
<dbReference type="PIRSF" id="PIRSF000137">
    <property type="entry name" value="Alcohol_oxidase"/>
    <property type="match status" value="1"/>
</dbReference>
<dbReference type="GO" id="GO:0016614">
    <property type="term" value="F:oxidoreductase activity, acting on CH-OH group of donors"/>
    <property type="evidence" value="ECO:0007669"/>
    <property type="project" value="InterPro"/>
</dbReference>
<keyword evidence="9" id="KW-1185">Reference proteome</keyword>
<feature type="domain" description="Glucose-methanol-choline oxidoreductase N-terminal" evidence="7">
    <location>
        <begin position="89"/>
        <end position="112"/>
    </location>
</feature>
<evidence type="ECO:0000256" key="5">
    <source>
        <dbReference type="PIRSR" id="PIRSR000137-2"/>
    </source>
</evidence>
<feature type="binding site" evidence="5">
    <location>
        <position position="91"/>
    </location>
    <ligand>
        <name>FAD</name>
        <dbReference type="ChEBI" id="CHEBI:57692"/>
    </ligand>
</feature>
<proteinExistence type="inferred from homology"/>
<protein>
    <submittedName>
        <fullName evidence="8">Dehydrogenase</fullName>
    </submittedName>
</protein>
<evidence type="ECO:0000256" key="4">
    <source>
        <dbReference type="ARBA" id="ARBA00022827"/>
    </source>
</evidence>
<dbReference type="Pfam" id="PF00732">
    <property type="entry name" value="GMC_oxred_N"/>
    <property type="match status" value="1"/>
</dbReference>
<dbReference type="InterPro" id="IPR012132">
    <property type="entry name" value="GMC_OxRdtase"/>
</dbReference>
<evidence type="ECO:0000259" key="7">
    <source>
        <dbReference type="PROSITE" id="PS00623"/>
    </source>
</evidence>